<feature type="compositionally biased region" description="Basic and acidic residues" evidence="1">
    <location>
        <begin position="1"/>
        <end position="28"/>
    </location>
</feature>
<dbReference type="InterPro" id="IPR055508">
    <property type="entry name" value="DUF7081"/>
</dbReference>
<sequence>MKIDVSEPTDRLGEDDSVKRLVRPRESGKGLPYAPVDWPSPGDVWTWKVGSRISPSGYYTHRFLIVPERLQKSVTRKIWLGSKPSIRRYLRSEFPKADIDAFFASFTWEIPAEIRSPVKVKSEPASRKADLGSQIFSRTRKSTRNCIQFTTKDAATSIDLSLSKGLSPGRVSPNCIADENDVTFDPLEDFESYLNSLDDILSRPISITANSGSALLQMEDFTKSREELSSLLAMDFPSLIASKKLPEVTNLSCKLQTDPHLSPHELSMLNLIQEMPSASKRFLDGKKVKQETREFFLELDGNIALINTLKNKYFSSKNKIAILQAEYESATSTIREIDEQIAMLQSLRSAIAEVVKRSHLKIDELKSTQKRVSNSIPKIVNEVQMANSERPEWEMKQKEAATEEAEILTKFAPLEGFSFMH</sequence>
<dbReference type="PANTHER" id="PTHR33345">
    <property type="entry name" value="ADAPTER PROTEIN, PUTATIVE-RELATED"/>
    <property type="match status" value="1"/>
</dbReference>
<name>A0AAV6WJ80_9LAMI</name>
<keyword evidence="4" id="KW-1185">Reference proteome</keyword>
<accession>A0AAV6WJ80</accession>
<dbReference type="EMBL" id="WHWC01000014">
    <property type="protein sequence ID" value="KAG8370218.1"/>
    <property type="molecule type" value="Genomic_DNA"/>
</dbReference>
<feature type="domain" description="DUF7081" evidence="2">
    <location>
        <begin position="22"/>
        <end position="112"/>
    </location>
</feature>
<protein>
    <recommendedName>
        <fullName evidence="2">DUF7081 domain-containing protein</fullName>
    </recommendedName>
</protein>
<feature type="region of interest" description="Disordered" evidence="1">
    <location>
        <begin position="1"/>
        <end position="34"/>
    </location>
</feature>
<comment type="caution">
    <text evidence="3">The sequence shown here is derived from an EMBL/GenBank/DDBJ whole genome shotgun (WGS) entry which is preliminary data.</text>
</comment>
<dbReference type="AlphaFoldDB" id="A0AAV6WJ80"/>
<evidence type="ECO:0000313" key="3">
    <source>
        <dbReference type="EMBL" id="KAG8370218.1"/>
    </source>
</evidence>
<evidence type="ECO:0000259" key="2">
    <source>
        <dbReference type="Pfam" id="PF23299"/>
    </source>
</evidence>
<reference evidence="3" key="1">
    <citation type="submission" date="2019-10" db="EMBL/GenBank/DDBJ databases">
        <authorList>
            <person name="Zhang R."/>
            <person name="Pan Y."/>
            <person name="Wang J."/>
            <person name="Ma R."/>
            <person name="Yu S."/>
        </authorList>
    </citation>
    <scope>NUCLEOTIDE SEQUENCE</scope>
    <source>
        <strain evidence="3">LA-IB0</strain>
        <tissue evidence="3">Leaf</tissue>
    </source>
</reference>
<evidence type="ECO:0000313" key="4">
    <source>
        <dbReference type="Proteomes" id="UP000826271"/>
    </source>
</evidence>
<gene>
    <name evidence="3" type="ORF">BUALT_Bualt14G0094200</name>
</gene>
<organism evidence="3 4">
    <name type="scientific">Buddleja alternifolia</name>
    <dbReference type="NCBI Taxonomy" id="168488"/>
    <lineage>
        <taxon>Eukaryota</taxon>
        <taxon>Viridiplantae</taxon>
        <taxon>Streptophyta</taxon>
        <taxon>Embryophyta</taxon>
        <taxon>Tracheophyta</taxon>
        <taxon>Spermatophyta</taxon>
        <taxon>Magnoliopsida</taxon>
        <taxon>eudicotyledons</taxon>
        <taxon>Gunneridae</taxon>
        <taxon>Pentapetalae</taxon>
        <taxon>asterids</taxon>
        <taxon>lamiids</taxon>
        <taxon>Lamiales</taxon>
        <taxon>Scrophulariaceae</taxon>
        <taxon>Buddlejeae</taxon>
        <taxon>Buddleja</taxon>
    </lineage>
</organism>
<dbReference type="Proteomes" id="UP000826271">
    <property type="component" value="Unassembled WGS sequence"/>
</dbReference>
<proteinExistence type="predicted"/>
<evidence type="ECO:0000256" key="1">
    <source>
        <dbReference type="SAM" id="MobiDB-lite"/>
    </source>
</evidence>
<dbReference type="Pfam" id="PF23299">
    <property type="entry name" value="DUF7081"/>
    <property type="match status" value="1"/>
</dbReference>
<dbReference type="PANTHER" id="PTHR33345:SF4">
    <property type="entry name" value="MBD DOMAIN-CONTAINING PROTEIN"/>
    <property type="match status" value="1"/>
</dbReference>